<dbReference type="Proteomes" id="UP000054826">
    <property type="component" value="Unassembled WGS sequence"/>
</dbReference>
<sequence length="141" mass="16521">MMNTVALQKCNQPFDKFNTSIKIIFKKWGKKLQMFSPHNICKVVYLLNYLYVIEEELQIIINRKKIDFRVELMQCELLKFNANKCMQSVQRAPSVLISYLHVNFANIFNPLRAILIASSVLNKQISTEIFQLTLARNNCFV</sequence>
<evidence type="ECO:0000313" key="3">
    <source>
        <dbReference type="EMBL" id="KRZ30544.1"/>
    </source>
</evidence>
<dbReference type="AlphaFoldDB" id="A0A0V1J1B6"/>
<evidence type="ECO:0000313" key="2">
    <source>
        <dbReference type="EMBL" id="KRZ28754.1"/>
    </source>
</evidence>
<name>A0A0V1J1B6_TRIPS</name>
<dbReference type="EMBL" id="JYDS01000054">
    <property type="protein sequence ID" value="KRZ28751.1"/>
    <property type="molecule type" value="Genomic_DNA"/>
</dbReference>
<organism evidence="2 4">
    <name type="scientific">Trichinella pseudospiralis</name>
    <name type="common">Parasitic roundworm</name>
    <dbReference type="NCBI Taxonomy" id="6337"/>
    <lineage>
        <taxon>Eukaryota</taxon>
        <taxon>Metazoa</taxon>
        <taxon>Ecdysozoa</taxon>
        <taxon>Nematoda</taxon>
        <taxon>Enoplea</taxon>
        <taxon>Dorylaimia</taxon>
        <taxon>Trichinellida</taxon>
        <taxon>Trichinellidae</taxon>
        <taxon>Trichinella</taxon>
    </lineage>
</organism>
<evidence type="ECO:0000313" key="1">
    <source>
        <dbReference type="EMBL" id="KRZ28751.1"/>
    </source>
</evidence>
<reference evidence="4 5" key="1">
    <citation type="submission" date="2015-01" db="EMBL/GenBank/DDBJ databases">
        <title>Evolution of Trichinella species and genotypes.</title>
        <authorList>
            <person name="Korhonen P.K."/>
            <person name="Edoardo P."/>
            <person name="Giuseppe L.R."/>
            <person name="Gasser R.B."/>
        </authorList>
    </citation>
    <scope>NUCLEOTIDE SEQUENCE [LARGE SCALE GENOMIC DNA]</scope>
    <source>
        <strain evidence="3">ISS176</strain>
        <strain evidence="2">ISS588</strain>
    </source>
</reference>
<comment type="caution">
    <text evidence="2">The sequence shown here is derived from an EMBL/GenBank/DDBJ whole genome shotgun (WGS) entry which is preliminary data.</text>
</comment>
<proteinExistence type="predicted"/>
<dbReference type="EMBL" id="JYDS01000054">
    <property type="protein sequence ID" value="KRZ28754.1"/>
    <property type="molecule type" value="Genomic_DNA"/>
</dbReference>
<keyword evidence="4" id="KW-1185">Reference proteome</keyword>
<gene>
    <name evidence="1" type="ORF">T4B_13511</name>
    <name evidence="2" type="ORF">T4B_13724</name>
    <name evidence="3" type="ORF">T4C_9097</name>
</gene>
<accession>A0A0V1J1B6</accession>
<dbReference type="EMBL" id="JYDV01000128">
    <property type="protein sequence ID" value="KRZ30544.1"/>
    <property type="molecule type" value="Genomic_DNA"/>
</dbReference>
<evidence type="ECO:0000313" key="5">
    <source>
        <dbReference type="Proteomes" id="UP000054826"/>
    </source>
</evidence>
<dbReference type="Proteomes" id="UP000054805">
    <property type="component" value="Unassembled WGS sequence"/>
</dbReference>
<evidence type="ECO:0000313" key="4">
    <source>
        <dbReference type="Proteomes" id="UP000054805"/>
    </source>
</evidence>
<protein>
    <submittedName>
        <fullName evidence="2">Uncharacterized protein</fullName>
    </submittedName>
</protein>